<dbReference type="EMBL" id="GBRD01011594">
    <property type="protein sequence ID" value="JAG54230.1"/>
    <property type="molecule type" value="Transcribed_RNA"/>
</dbReference>
<dbReference type="SUPFAM" id="SSF54695">
    <property type="entry name" value="POZ domain"/>
    <property type="match status" value="1"/>
</dbReference>
<evidence type="ECO:0000259" key="2">
    <source>
        <dbReference type="PROSITE" id="PS50144"/>
    </source>
</evidence>
<dbReference type="InterPro" id="IPR002083">
    <property type="entry name" value="MATH/TRAF_dom"/>
</dbReference>
<dbReference type="CDD" id="cd00121">
    <property type="entry name" value="MATH"/>
    <property type="match status" value="1"/>
</dbReference>
<dbReference type="SMART" id="SM00225">
    <property type="entry name" value="BTB"/>
    <property type="match status" value="1"/>
</dbReference>
<dbReference type="Pfam" id="PF00651">
    <property type="entry name" value="BTB"/>
    <property type="match status" value="1"/>
</dbReference>
<name>A0A0K8SN37_LYGHE</name>
<proteinExistence type="predicted"/>
<feature type="domain" description="MATH" evidence="2">
    <location>
        <begin position="13"/>
        <end position="149"/>
    </location>
</feature>
<dbReference type="PANTHER" id="PTHR24413">
    <property type="entry name" value="SPECKLE-TYPE POZ PROTEIN"/>
    <property type="match status" value="1"/>
</dbReference>
<dbReference type="PROSITE" id="PS50097">
    <property type="entry name" value="BTB"/>
    <property type="match status" value="1"/>
</dbReference>
<sequence length="352" mass="39883">MASETGDLKAEFSFVYTWEIKNFSSLSTIAGDFIKSPIFSGGVGNRRQAIFFLRLFPNGNREESEGYLSLYLEGLKNSKAFKTGNTVHMELSLLNVTYEEVETTRLTTSHVYTEEAPDWGYSTFISRNKVMAPNSELLSNDTLKVRCKLKGPRFKTQVKPPVYPTGDQVLKSKLVQGFWQQYLDQQLVDVTVVVQGQVFKVHKSVLAAHSPVFARMFSLDMKESNQNEVTIEDCEPSTFEALLKWLYLEEVEGIEQVHYELLPLADKYDIDALKRICERSLSDAISVENAIKTLRLADLHRASFLKKKSLHFIKTCVPEIAKTEDWPSLVSDSKLFEEVVLVLGSLVKTLIG</sequence>
<dbReference type="CDD" id="cd18186">
    <property type="entry name" value="BTB_POZ_ZBTB_KLHL-like"/>
    <property type="match status" value="1"/>
</dbReference>
<reference evidence="3" key="1">
    <citation type="submission" date="2014-09" db="EMBL/GenBank/DDBJ databases">
        <authorList>
            <person name="Magalhaes I.L.F."/>
            <person name="Oliveira U."/>
            <person name="Santos F.R."/>
            <person name="Vidigal T.H.D.A."/>
            <person name="Brescovit A.D."/>
            <person name="Santos A.J."/>
        </authorList>
    </citation>
    <scope>NUCLEOTIDE SEQUENCE</scope>
</reference>
<accession>A0A0K8SN37</accession>
<evidence type="ECO:0000313" key="3">
    <source>
        <dbReference type="EMBL" id="JAG54230.1"/>
    </source>
</evidence>
<feature type="domain" description="BTB" evidence="1">
    <location>
        <begin position="188"/>
        <end position="255"/>
    </location>
</feature>
<dbReference type="InterPro" id="IPR011333">
    <property type="entry name" value="SKP1/BTB/POZ_sf"/>
</dbReference>
<dbReference type="Gene3D" id="2.60.210.10">
    <property type="entry name" value="Apoptosis, Tumor Necrosis Factor Receptor Associated Protein 2, Chain A"/>
    <property type="match status" value="1"/>
</dbReference>
<dbReference type="InterPro" id="IPR008974">
    <property type="entry name" value="TRAF-like"/>
</dbReference>
<dbReference type="Gene3D" id="1.25.40.420">
    <property type="match status" value="1"/>
</dbReference>
<dbReference type="InterPro" id="IPR000210">
    <property type="entry name" value="BTB/POZ_dom"/>
</dbReference>
<dbReference type="PROSITE" id="PS50144">
    <property type="entry name" value="MATH"/>
    <property type="match status" value="1"/>
</dbReference>
<organism evidence="3">
    <name type="scientific">Lygus hesperus</name>
    <name type="common">Western plant bug</name>
    <dbReference type="NCBI Taxonomy" id="30085"/>
    <lineage>
        <taxon>Eukaryota</taxon>
        <taxon>Metazoa</taxon>
        <taxon>Ecdysozoa</taxon>
        <taxon>Arthropoda</taxon>
        <taxon>Hexapoda</taxon>
        <taxon>Insecta</taxon>
        <taxon>Pterygota</taxon>
        <taxon>Neoptera</taxon>
        <taxon>Paraneoptera</taxon>
        <taxon>Hemiptera</taxon>
        <taxon>Heteroptera</taxon>
        <taxon>Panheteroptera</taxon>
        <taxon>Cimicomorpha</taxon>
        <taxon>Miridae</taxon>
        <taxon>Mirini</taxon>
        <taxon>Lygus</taxon>
    </lineage>
</organism>
<dbReference type="Gene3D" id="3.30.710.10">
    <property type="entry name" value="Potassium Channel Kv1.1, Chain A"/>
    <property type="match status" value="1"/>
</dbReference>
<dbReference type="AlphaFoldDB" id="A0A0K8SN37"/>
<evidence type="ECO:0008006" key="4">
    <source>
        <dbReference type="Google" id="ProtNLM"/>
    </source>
</evidence>
<dbReference type="GO" id="GO:0030163">
    <property type="term" value="P:protein catabolic process"/>
    <property type="evidence" value="ECO:0007669"/>
    <property type="project" value="UniProtKB-ARBA"/>
</dbReference>
<evidence type="ECO:0000259" key="1">
    <source>
        <dbReference type="PROSITE" id="PS50097"/>
    </source>
</evidence>
<dbReference type="SUPFAM" id="SSF49599">
    <property type="entry name" value="TRAF domain-like"/>
    <property type="match status" value="1"/>
</dbReference>
<protein>
    <recommendedName>
        <fullName evidence="4">BTB and MATH domain-containing protein 43</fullName>
    </recommendedName>
</protein>
<dbReference type="Pfam" id="PF22486">
    <property type="entry name" value="MATH_2"/>
    <property type="match status" value="1"/>
</dbReference>